<sequence>MRCPVCDRSLEGLSDSGVQVHVNACLDEALRPEDLLDGKGDDNVVGERRESPTLASCSRPAEGDGGREEGRRHERVEAPASQLRRLLQTTGPRGKENKEVSLKGALSNILGPSRAVKKCTKRRSFPPSTTTPSAKVKDFGHKPPSSNLKRPPRTKAPSQADAMYNHYGECLQEFVLSSEDAAKEDPSSLLVHCRHGGHSEF</sequence>
<gene>
    <name evidence="2" type="ORF">HKI87_03g22090</name>
</gene>
<name>A0AAX4P3K0_9CHLO</name>
<evidence type="ECO:0000313" key="3">
    <source>
        <dbReference type="Proteomes" id="UP001472866"/>
    </source>
</evidence>
<evidence type="ECO:0000256" key="1">
    <source>
        <dbReference type="SAM" id="MobiDB-lite"/>
    </source>
</evidence>
<reference evidence="2 3" key="1">
    <citation type="submission" date="2024-03" db="EMBL/GenBank/DDBJ databases">
        <title>Complete genome sequence of the green alga Chloropicon roscoffensis RCC1871.</title>
        <authorList>
            <person name="Lemieux C."/>
            <person name="Pombert J.-F."/>
            <person name="Otis C."/>
            <person name="Turmel M."/>
        </authorList>
    </citation>
    <scope>NUCLEOTIDE SEQUENCE [LARGE SCALE GENOMIC DNA]</scope>
    <source>
        <strain evidence="2 3">RCC1871</strain>
    </source>
</reference>
<feature type="compositionally biased region" description="Basic and acidic residues" evidence="1">
    <location>
        <begin position="61"/>
        <end position="77"/>
    </location>
</feature>
<protein>
    <recommendedName>
        <fullName evidence="4">UBZ4-type domain-containing protein</fullName>
    </recommendedName>
</protein>
<dbReference type="AlphaFoldDB" id="A0AAX4P3K0"/>
<feature type="compositionally biased region" description="Basic and acidic residues" evidence="1">
    <location>
        <begin position="35"/>
        <end position="51"/>
    </location>
</feature>
<feature type="region of interest" description="Disordered" evidence="1">
    <location>
        <begin position="119"/>
        <end position="161"/>
    </location>
</feature>
<evidence type="ECO:0000313" key="2">
    <source>
        <dbReference type="EMBL" id="WZN60675.1"/>
    </source>
</evidence>
<proteinExistence type="predicted"/>
<evidence type="ECO:0008006" key="4">
    <source>
        <dbReference type="Google" id="ProtNLM"/>
    </source>
</evidence>
<dbReference type="Proteomes" id="UP001472866">
    <property type="component" value="Chromosome 03"/>
</dbReference>
<feature type="region of interest" description="Disordered" evidence="1">
    <location>
        <begin position="35"/>
        <end position="105"/>
    </location>
</feature>
<dbReference type="EMBL" id="CP151503">
    <property type="protein sequence ID" value="WZN60675.1"/>
    <property type="molecule type" value="Genomic_DNA"/>
</dbReference>
<accession>A0AAX4P3K0</accession>
<organism evidence="2 3">
    <name type="scientific">Chloropicon roscoffensis</name>
    <dbReference type="NCBI Taxonomy" id="1461544"/>
    <lineage>
        <taxon>Eukaryota</taxon>
        <taxon>Viridiplantae</taxon>
        <taxon>Chlorophyta</taxon>
        <taxon>Chloropicophyceae</taxon>
        <taxon>Chloropicales</taxon>
        <taxon>Chloropicaceae</taxon>
        <taxon>Chloropicon</taxon>
    </lineage>
</organism>
<keyword evidence="3" id="KW-1185">Reference proteome</keyword>